<keyword evidence="3 7" id="KW-0694">RNA-binding</keyword>
<dbReference type="Proteomes" id="UP001497045">
    <property type="component" value="Unassembled WGS sequence"/>
</dbReference>
<keyword evidence="2 7" id="KW-0699">rRNA-binding</keyword>
<protein>
    <recommendedName>
        <fullName evidence="6 7">Small ribosomal subunit protein uS19</fullName>
    </recommendedName>
</protein>
<evidence type="ECO:0000313" key="9">
    <source>
        <dbReference type="EMBL" id="MEL1250716.1"/>
    </source>
</evidence>
<dbReference type="PANTHER" id="PTHR11880:SF8">
    <property type="entry name" value="SMALL RIBOSOMAL SUBUNIT PROTEIN US19M"/>
    <property type="match status" value="1"/>
</dbReference>
<dbReference type="PRINTS" id="PR00975">
    <property type="entry name" value="RIBOSOMALS19"/>
</dbReference>
<dbReference type="InterPro" id="IPR002222">
    <property type="entry name" value="Ribosomal_uS19"/>
</dbReference>
<evidence type="ECO:0000256" key="4">
    <source>
        <dbReference type="ARBA" id="ARBA00022980"/>
    </source>
</evidence>
<evidence type="ECO:0000256" key="8">
    <source>
        <dbReference type="RuleBase" id="RU003485"/>
    </source>
</evidence>
<gene>
    <name evidence="7 9" type="primary">rpsS</name>
    <name evidence="9" type="ORF">AAEO60_08540</name>
</gene>
<evidence type="ECO:0000256" key="3">
    <source>
        <dbReference type="ARBA" id="ARBA00022884"/>
    </source>
</evidence>
<evidence type="ECO:0000256" key="7">
    <source>
        <dbReference type="HAMAP-Rule" id="MF_00531"/>
    </source>
</evidence>
<dbReference type="NCBIfam" id="TIGR01050">
    <property type="entry name" value="rpsS_bact"/>
    <property type="match status" value="1"/>
</dbReference>
<keyword evidence="5 7" id="KW-0687">Ribonucleoprotein</keyword>
<dbReference type="SUPFAM" id="SSF54570">
    <property type="entry name" value="Ribosomal protein S19"/>
    <property type="match status" value="1"/>
</dbReference>
<dbReference type="InterPro" id="IPR005732">
    <property type="entry name" value="Ribosomal_uS19_bac-type"/>
</dbReference>
<evidence type="ECO:0000256" key="1">
    <source>
        <dbReference type="ARBA" id="ARBA00007345"/>
    </source>
</evidence>
<dbReference type="RefSeq" id="WP_341673227.1">
    <property type="nucleotide sequence ID" value="NZ_JBBYHV010000001.1"/>
</dbReference>
<keyword evidence="10" id="KW-1185">Reference proteome</keyword>
<comment type="similarity">
    <text evidence="1 7 8">Belongs to the universal ribosomal protein uS19 family.</text>
</comment>
<dbReference type="InterPro" id="IPR023575">
    <property type="entry name" value="Ribosomal_uS19_SF"/>
</dbReference>
<comment type="caution">
    <text evidence="9">The sequence shown here is derived from an EMBL/GenBank/DDBJ whole genome shotgun (WGS) entry which is preliminary data.</text>
</comment>
<keyword evidence="4 7" id="KW-0689">Ribosomal protein</keyword>
<proteinExistence type="inferred from homology"/>
<dbReference type="PIRSF" id="PIRSF002144">
    <property type="entry name" value="Ribosomal_S19"/>
    <property type="match status" value="1"/>
</dbReference>
<dbReference type="EMBL" id="JBBYHV010000001">
    <property type="protein sequence ID" value="MEL1250716.1"/>
    <property type="molecule type" value="Genomic_DNA"/>
</dbReference>
<dbReference type="PANTHER" id="PTHR11880">
    <property type="entry name" value="RIBOSOMAL PROTEIN S19P FAMILY MEMBER"/>
    <property type="match status" value="1"/>
</dbReference>
<reference evidence="9 10" key="1">
    <citation type="submission" date="2024-04" db="EMBL/GenBank/DDBJ databases">
        <title>Aurantiacibacter sp. DGU6 16S ribosomal RNA gene Genome sequencing and assembly.</title>
        <authorList>
            <person name="Park S."/>
        </authorList>
    </citation>
    <scope>NUCLEOTIDE SEQUENCE [LARGE SCALE GENOMIC DNA]</scope>
    <source>
        <strain evidence="9 10">DGU6</strain>
    </source>
</reference>
<dbReference type="Pfam" id="PF00203">
    <property type="entry name" value="Ribosomal_S19"/>
    <property type="match status" value="1"/>
</dbReference>
<comment type="function">
    <text evidence="7">Protein S19 forms a complex with S13 that binds strongly to the 16S ribosomal RNA.</text>
</comment>
<evidence type="ECO:0000256" key="5">
    <source>
        <dbReference type="ARBA" id="ARBA00023274"/>
    </source>
</evidence>
<dbReference type="InterPro" id="IPR020934">
    <property type="entry name" value="Ribosomal_uS19_CS"/>
</dbReference>
<evidence type="ECO:0000256" key="2">
    <source>
        <dbReference type="ARBA" id="ARBA00022730"/>
    </source>
</evidence>
<sequence>MARSVWKGPFVDLHLLKKAQEAQEASNTKPIKTWSRRSTILPDFIGLTFNVYNGQKFIPVSVSEEMVGHKLGEFAPTRSFPGHAADKKGKR</sequence>
<dbReference type="GO" id="GO:0005840">
    <property type="term" value="C:ribosome"/>
    <property type="evidence" value="ECO:0007669"/>
    <property type="project" value="UniProtKB-KW"/>
</dbReference>
<dbReference type="Gene3D" id="3.30.860.10">
    <property type="entry name" value="30s Ribosomal Protein S19, Chain A"/>
    <property type="match status" value="1"/>
</dbReference>
<evidence type="ECO:0000313" key="10">
    <source>
        <dbReference type="Proteomes" id="UP001497045"/>
    </source>
</evidence>
<organism evidence="9 10">
    <name type="scientific">Aurantiacibacter gilvus</name>
    <dbReference type="NCBI Taxonomy" id="3139141"/>
    <lineage>
        <taxon>Bacteria</taxon>
        <taxon>Pseudomonadati</taxon>
        <taxon>Pseudomonadota</taxon>
        <taxon>Alphaproteobacteria</taxon>
        <taxon>Sphingomonadales</taxon>
        <taxon>Erythrobacteraceae</taxon>
        <taxon>Aurantiacibacter</taxon>
    </lineage>
</organism>
<name>A0ABU9IE82_9SPHN</name>
<dbReference type="HAMAP" id="MF_00531">
    <property type="entry name" value="Ribosomal_uS19"/>
    <property type="match status" value="1"/>
</dbReference>
<accession>A0ABU9IE82</accession>
<dbReference type="PROSITE" id="PS00323">
    <property type="entry name" value="RIBOSOMAL_S19"/>
    <property type="match status" value="1"/>
</dbReference>
<evidence type="ECO:0000256" key="6">
    <source>
        <dbReference type="ARBA" id="ARBA00035163"/>
    </source>
</evidence>